<feature type="compositionally biased region" description="Polar residues" evidence="5">
    <location>
        <begin position="637"/>
        <end position="660"/>
    </location>
</feature>
<feature type="region of interest" description="Disordered" evidence="5">
    <location>
        <begin position="635"/>
        <end position="660"/>
    </location>
</feature>
<dbReference type="Gene3D" id="2.120.10.80">
    <property type="entry name" value="Kelch-type beta propeller"/>
    <property type="match status" value="1"/>
</dbReference>
<name>A0A6J3LZ62_9PEZI</name>
<keyword evidence="3 6" id="KW-1133">Transmembrane helix</keyword>
<dbReference type="Proteomes" id="UP000504637">
    <property type="component" value="Unplaced"/>
</dbReference>
<evidence type="ECO:0000256" key="3">
    <source>
        <dbReference type="ARBA" id="ARBA00022989"/>
    </source>
</evidence>
<accession>A0A6J3LZ62</accession>
<sequence length="811" mass="86102">MSVPKPLSALRGRCSTIHDNSLYVFSPDAFQSIQLRQNATWVQMPNGTAVAGAACAKVSSGGNATDTALFVIGGEATDNTYRGLQRFTFSSKSWETLPVVADVLQGRTTHGVAYLSDSQSILIYAGSQPVAPSVYSSQTFLLSTKPPYNIESYTSEAPPLADPIIQPWNSSHAVMVGGSASNTDVWTFGPVEGWQRYQTDLSKPLDPADRAVVLDGNDGSKVMNILDLQASPNTVTGVVLQKADGTPATTGQTVGGSVVRSKKSKRDLTLSNWPVYNSTNAPTVTRDDSSIARDTQSGLIAIAGGSTILPVALFDPNQNSWLNASTFFNAKNQQPLIPTSTSTTSVSATATPTASASSPVALPGSGDNSGHSETLSTVGIVLGTIFAFAALFILILMFLRWRRQQALKNKGAVDEKASAGFPNDSERGFPPAMIEGAAANRGLVPPNTDGFRTNHDSFAIIANKFTPPRTAGTHQTKDSFDSTARLVKPRDEMTTGEPLEMTALPGRSPVAGSNLAVPGAGLDNGARAGKTRSTGWSRYFATSEAAKSNPLSHIPSVYIKSHNDENAGEGLQSNRTSQLSRIPSSSIMAPLDLDFARDGDGQRLSHVAYSSPSFADSREDLAKLGRSIDLERGQKASIVNPTRKSHSQSFSSYGDRSTLSSTMTSDWYTTSAHSAWSPTRSSFKDHLNDRPGSSSTHANSVYSISDRPRPSQSRGKSPGFFPGTGTSYRPPRSSHKVKMSHAAGPTSAWASHDINHDAPLPPPPVAKAEDRAITAKDATGSDAAPFQQHQPSKSVASDMSWVNLDLNKPNA</sequence>
<dbReference type="RefSeq" id="XP_033458101.1">
    <property type="nucleotide sequence ID" value="XM_033603292.1"/>
</dbReference>
<evidence type="ECO:0000313" key="7">
    <source>
        <dbReference type="Proteomes" id="UP000504637"/>
    </source>
</evidence>
<feature type="region of interest" description="Disordered" evidence="5">
    <location>
        <begin position="563"/>
        <end position="583"/>
    </location>
</feature>
<dbReference type="SUPFAM" id="SSF117281">
    <property type="entry name" value="Kelch motif"/>
    <property type="match status" value="1"/>
</dbReference>
<evidence type="ECO:0000256" key="5">
    <source>
        <dbReference type="SAM" id="MobiDB-lite"/>
    </source>
</evidence>
<dbReference type="GeneID" id="54361092"/>
<feature type="compositionally biased region" description="Polar residues" evidence="5">
    <location>
        <begin position="787"/>
        <end position="797"/>
    </location>
</feature>
<feature type="region of interest" description="Disordered" evidence="5">
    <location>
        <begin position="676"/>
        <end position="811"/>
    </location>
</feature>
<evidence type="ECO:0000256" key="2">
    <source>
        <dbReference type="ARBA" id="ARBA00022692"/>
    </source>
</evidence>
<dbReference type="InterPro" id="IPR051694">
    <property type="entry name" value="Immunoregulatory_rcpt-like"/>
</dbReference>
<dbReference type="OrthoDB" id="5352000at2759"/>
<reference evidence="8" key="1">
    <citation type="submission" date="2020-01" db="EMBL/GenBank/DDBJ databases">
        <authorList>
            <consortium name="DOE Joint Genome Institute"/>
            <person name="Haridas S."/>
            <person name="Albert R."/>
            <person name="Binder M."/>
            <person name="Bloem J."/>
            <person name="Labutti K."/>
            <person name="Salamov A."/>
            <person name="Andreopoulos B."/>
            <person name="Baker S.E."/>
            <person name="Barry K."/>
            <person name="Bills G."/>
            <person name="Bluhm B.H."/>
            <person name="Cannon C."/>
            <person name="Castanera R."/>
            <person name="Culley D.E."/>
            <person name="Daum C."/>
            <person name="Ezra D."/>
            <person name="Gonzalez J.B."/>
            <person name="Henrissat B."/>
            <person name="Kuo A."/>
            <person name="Liang C."/>
            <person name="Lipzen A."/>
            <person name="Lutzoni F."/>
            <person name="Magnuson J."/>
            <person name="Mondo S."/>
            <person name="Nolan M."/>
            <person name="Ohm R."/>
            <person name="Pangilinan J."/>
            <person name="Park H.-J."/>
            <person name="Ramirez L."/>
            <person name="Alfaro M."/>
            <person name="Sun H."/>
            <person name="Tritt A."/>
            <person name="Yoshinaga Y."/>
            <person name="Zwiers L.-H."/>
            <person name="Turgeon B.G."/>
            <person name="Goodwin S.B."/>
            <person name="Spatafora J.W."/>
            <person name="Crous P.W."/>
            <person name="Grigoriev I.V."/>
        </authorList>
    </citation>
    <scope>NUCLEOTIDE SEQUENCE</scope>
    <source>
        <strain evidence="8">CBS 342.82</strain>
    </source>
</reference>
<keyword evidence="4 6" id="KW-0472">Membrane</keyword>
<dbReference type="PANTHER" id="PTHR15549:SF30">
    <property type="entry name" value="MID2 DOMAIN-CONTAINING PROTEIN"/>
    <property type="match status" value="1"/>
</dbReference>
<proteinExistence type="predicted"/>
<reference evidence="8" key="2">
    <citation type="submission" date="2020-04" db="EMBL/GenBank/DDBJ databases">
        <authorList>
            <consortium name="NCBI Genome Project"/>
        </authorList>
    </citation>
    <scope>NUCLEOTIDE SEQUENCE</scope>
    <source>
        <strain evidence="8">CBS 342.82</strain>
    </source>
</reference>
<feature type="transmembrane region" description="Helical" evidence="6">
    <location>
        <begin position="378"/>
        <end position="399"/>
    </location>
</feature>
<keyword evidence="2 6" id="KW-0812">Transmembrane</keyword>
<feature type="region of interest" description="Disordered" evidence="5">
    <location>
        <begin position="339"/>
        <end position="369"/>
    </location>
</feature>
<evidence type="ECO:0000256" key="1">
    <source>
        <dbReference type="ARBA" id="ARBA00004167"/>
    </source>
</evidence>
<comment type="subcellular location">
    <subcellularLocation>
        <location evidence="1">Membrane</location>
        <topology evidence="1">Single-pass membrane protein</topology>
    </subcellularLocation>
</comment>
<evidence type="ECO:0000256" key="6">
    <source>
        <dbReference type="SAM" id="Phobius"/>
    </source>
</evidence>
<dbReference type="PANTHER" id="PTHR15549">
    <property type="entry name" value="PAIRED IMMUNOGLOBULIN-LIKE TYPE 2 RECEPTOR"/>
    <property type="match status" value="1"/>
</dbReference>
<dbReference type="GO" id="GO:0071944">
    <property type="term" value="C:cell periphery"/>
    <property type="evidence" value="ECO:0007669"/>
    <property type="project" value="UniProtKB-ARBA"/>
</dbReference>
<evidence type="ECO:0008006" key="9">
    <source>
        <dbReference type="Google" id="ProtNLM"/>
    </source>
</evidence>
<keyword evidence="7" id="KW-1185">Reference proteome</keyword>
<gene>
    <name evidence="8" type="ORF">K489DRAFT_372012</name>
</gene>
<dbReference type="AlphaFoldDB" id="A0A6J3LZ62"/>
<organism evidence="8">
    <name type="scientific">Dissoconium aciculare CBS 342.82</name>
    <dbReference type="NCBI Taxonomy" id="1314786"/>
    <lineage>
        <taxon>Eukaryota</taxon>
        <taxon>Fungi</taxon>
        <taxon>Dikarya</taxon>
        <taxon>Ascomycota</taxon>
        <taxon>Pezizomycotina</taxon>
        <taxon>Dothideomycetes</taxon>
        <taxon>Dothideomycetidae</taxon>
        <taxon>Mycosphaerellales</taxon>
        <taxon>Dissoconiaceae</taxon>
        <taxon>Dissoconium</taxon>
    </lineage>
</organism>
<evidence type="ECO:0000313" key="8">
    <source>
        <dbReference type="RefSeq" id="XP_033458101.1"/>
    </source>
</evidence>
<feature type="compositionally biased region" description="Polar residues" evidence="5">
    <location>
        <begin position="571"/>
        <end position="583"/>
    </location>
</feature>
<feature type="compositionally biased region" description="Polar residues" evidence="5">
    <location>
        <begin position="691"/>
        <end position="703"/>
    </location>
</feature>
<reference evidence="8" key="3">
    <citation type="submission" date="2025-08" db="UniProtKB">
        <authorList>
            <consortium name="RefSeq"/>
        </authorList>
    </citation>
    <scope>IDENTIFICATION</scope>
    <source>
        <strain evidence="8">CBS 342.82</strain>
    </source>
</reference>
<dbReference type="GO" id="GO:0016020">
    <property type="term" value="C:membrane"/>
    <property type="evidence" value="ECO:0007669"/>
    <property type="project" value="UniProtKB-SubCell"/>
</dbReference>
<protein>
    <recommendedName>
        <fullName evidence="9">Galactose oxidase</fullName>
    </recommendedName>
</protein>
<evidence type="ECO:0000256" key="4">
    <source>
        <dbReference type="ARBA" id="ARBA00023136"/>
    </source>
</evidence>
<dbReference type="InterPro" id="IPR015915">
    <property type="entry name" value="Kelch-typ_b-propeller"/>
</dbReference>
<feature type="compositionally biased region" description="Low complexity" evidence="5">
    <location>
        <begin position="339"/>
        <end position="361"/>
    </location>
</feature>